<dbReference type="Proteomes" id="UP001157914">
    <property type="component" value="Unassembled WGS sequence"/>
</dbReference>
<name>A0ABY1P5Y2_9HYPH</name>
<gene>
    <name evidence="2" type="ORF">SAMN06265374_2711</name>
</gene>
<dbReference type="Pfam" id="PF00300">
    <property type="entry name" value="His_Phos_1"/>
    <property type="match status" value="1"/>
</dbReference>
<feature type="chain" id="PRO_5045777955" evidence="1">
    <location>
        <begin position="28"/>
        <end position="201"/>
    </location>
</feature>
<evidence type="ECO:0000256" key="1">
    <source>
        <dbReference type="SAM" id="SignalP"/>
    </source>
</evidence>
<dbReference type="CDD" id="cd07040">
    <property type="entry name" value="HP"/>
    <property type="match status" value="1"/>
</dbReference>
<feature type="signal peptide" evidence="1">
    <location>
        <begin position="1"/>
        <end position="27"/>
    </location>
</feature>
<dbReference type="SUPFAM" id="SSF53254">
    <property type="entry name" value="Phosphoglycerate mutase-like"/>
    <property type="match status" value="1"/>
</dbReference>
<comment type="caution">
    <text evidence="2">The sequence shown here is derived from an EMBL/GenBank/DDBJ whole genome shotgun (WGS) entry which is preliminary data.</text>
</comment>
<keyword evidence="1" id="KW-0732">Signal</keyword>
<proteinExistence type="predicted"/>
<protein>
    <submittedName>
        <fullName evidence="2">Phosphohistidine phosphatase SixA</fullName>
    </submittedName>
</protein>
<reference evidence="2 3" key="1">
    <citation type="submission" date="2017-05" db="EMBL/GenBank/DDBJ databases">
        <authorList>
            <person name="Varghese N."/>
            <person name="Submissions S."/>
        </authorList>
    </citation>
    <scope>NUCLEOTIDE SEQUENCE [LARGE SCALE GENOMIC DNA]</scope>
    <source>
        <strain evidence="2 3">DSM 15949</strain>
    </source>
</reference>
<accession>A0ABY1P5Y2</accession>
<dbReference type="InterPro" id="IPR029033">
    <property type="entry name" value="His_PPase_superfam"/>
</dbReference>
<keyword evidence="3" id="KW-1185">Reference proteome</keyword>
<evidence type="ECO:0000313" key="3">
    <source>
        <dbReference type="Proteomes" id="UP001157914"/>
    </source>
</evidence>
<dbReference type="Gene3D" id="3.40.50.1240">
    <property type="entry name" value="Phosphoglycerate mutase-like"/>
    <property type="match status" value="1"/>
</dbReference>
<organism evidence="2 3">
    <name type="scientific">Roseibium denhamense</name>
    <dbReference type="NCBI Taxonomy" id="76305"/>
    <lineage>
        <taxon>Bacteria</taxon>
        <taxon>Pseudomonadati</taxon>
        <taxon>Pseudomonadota</taxon>
        <taxon>Alphaproteobacteria</taxon>
        <taxon>Hyphomicrobiales</taxon>
        <taxon>Stappiaceae</taxon>
        <taxon>Roseibium</taxon>
    </lineage>
</organism>
<dbReference type="InterPro" id="IPR013078">
    <property type="entry name" value="His_Pase_superF_clade-1"/>
</dbReference>
<evidence type="ECO:0000313" key="2">
    <source>
        <dbReference type="EMBL" id="SMP26333.1"/>
    </source>
</evidence>
<sequence>MSYRRIWLRTRSAGFKRAIASALFALAAAFLGSHDIARADEAAWEHLKNGGIVLFRHTLAPGTGDPDNFTLGDCSTQRNLNETGRQDARKIGQAFRDRGIAVGDVLTSQWCRCVDTAELAFPGQVTEQPAFNSFFQNRAKGPEQTDAARDLLSNWSGEGALVVVTHQVNITALTNIFPTSGEGIVINIHDGEIGVVGRIQL</sequence>
<dbReference type="EMBL" id="FXTT01000003">
    <property type="protein sequence ID" value="SMP26333.1"/>
    <property type="molecule type" value="Genomic_DNA"/>
</dbReference>
<dbReference type="RefSeq" id="WP_155192933.1">
    <property type="nucleotide sequence ID" value="NZ_BAAAEA010000002.1"/>
</dbReference>